<reference evidence="2 3" key="1">
    <citation type="submission" date="2017-12" db="EMBL/GenBank/DDBJ databases">
        <authorList>
            <person name="Hurst M.R.H."/>
        </authorList>
    </citation>
    <scope>NUCLEOTIDE SEQUENCE [LARGE SCALE GENOMIC DNA]</scope>
    <source>
        <strain evidence="2 3">SY-3-19</strain>
    </source>
</reference>
<proteinExistence type="predicted"/>
<comment type="caution">
    <text evidence="2">The sequence shown here is derived from an EMBL/GenBank/DDBJ whole genome shotgun (WGS) entry which is preliminary data.</text>
</comment>
<dbReference type="AlphaFoldDB" id="A0A2S7K5C9"/>
<accession>A0A2S7K5C9</accession>
<evidence type="ECO:0000256" key="1">
    <source>
        <dbReference type="SAM" id="MobiDB-lite"/>
    </source>
</evidence>
<evidence type="ECO:0000313" key="2">
    <source>
        <dbReference type="EMBL" id="PQA87710.1"/>
    </source>
</evidence>
<dbReference type="InterPro" id="IPR029058">
    <property type="entry name" value="AB_hydrolase_fold"/>
</dbReference>
<protein>
    <recommendedName>
        <fullName evidence="4">DUF3089 domain-containing protein</fullName>
    </recommendedName>
</protein>
<dbReference type="SUPFAM" id="SSF53474">
    <property type="entry name" value="alpha/beta-Hydrolases"/>
    <property type="match status" value="1"/>
</dbReference>
<keyword evidence="3" id="KW-1185">Reference proteome</keyword>
<dbReference type="Proteomes" id="UP000239504">
    <property type="component" value="Unassembled WGS sequence"/>
</dbReference>
<sequence length="371" mass="41082">MKKTISVLFAALMTAACSLKNEDDTGLARRLLLKPDHDFSPDLAPPAPDYANDDAWAALPGREDNADQTPEGVENGEETARADVFFIHPTTYFKKDGWNAPYDDSGEARMSVENGTLRGQASVFNGCCRVFAPRYRQATLYTFFAFNENSKGALDLAYRDVAAAFDNFVHERNDGRPFIIASHSQGSYHAMRLLEERVMGADLMDRLVAVYAVGGPVPEAFAPDRLPPCSDARQTRCIVGWNTVSKNAEPDPRRDEHALIWLDGEYQPIAMRPLLCVNPLNWKAGGAAPASDNLGALSGKQEPDALSAPLPRLTGARCENGYLVIDFDKDIDGFKSRLTKNGSYHVFDYNLFYMNIRANAIDRVDAFLEEQ</sequence>
<gene>
    <name evidence="2" type="ORF">CW354_04930</name>
</gene>
<feature type="region of interest" description="Disordered" evidence="1">
    <location>
        <begin position="60"/>
        <end position="80"/>
    </location>
</feature>
<dbReference type="OrthoDB" id="9794645at2"/>
<evidence type="ECO:0008006" key="4">
    <source>
        <dbReference type="Google" id="ProtNLM"/>
    </source>
</evidence>
<name>A0A2S7K5C9_9PROT</name>
<dbReference type="InterPro" id="IPR021440">
    <property type="entry name" value="DUF3089"/>
</dbReference>
<dbReference type="Pfam" id="PF11288">
    <property type="entry name" value="DUF3089"/>
    <property type="match status" value="1"/>
</dbReference>
<evidence type="ECO:0000313" key="3">
    <source>
        <dbReference type="Proteomes" id="UP000239504"/>
    </source>
</evidence>
<dbReference type="PROSITE" id="PS51257">
    <property type="entry name" value="PROKAR_LIPOPROTEIN"/>
    <property type="match status" value="1"/>
</dbReference>
<dbReference type="RefSeq" id="WP_104828954.1">
    <property type="nucleotide sequence ID" value="NZ_PJCH01000005.1"/>
</dbReference>
<dbReference type="EMBL" id="PJCH01000005">
    <property type="protein sequence ID" value="PQA87710.1"/>
    <property type="molecule type" value="Genomic_DNA"/>
</dbReference>
<organism evidence="2 3">
    <name type="scientific">Hyphococcus luteus</name>
    <dbReference type="NCBI Taxonomy" id="2058213"/>
    <lineage>
        <taxon>Bacteria</taxon>
        <taxon>Pseudomonadati</taxon>
        <taxon>Pseudomonadota</taxon>
        <taxon>Alphaproteobacteria</taxon>
        <taxon>Parvularculales</taxon>
        <taxon>Parvularculaceae</taxon>
        <taxon>Hyphococcus</taxon>
    </lineage>
</organism>